<dbReference type="InterPro" id="IPR027417">
    <property type="entry name" value="P-loop_NTPase"/>
</dbReference>
<evidence type="ECO:0000256" key="1">
    <source>
        <dbReference type="SAM" id="Phobius"/>
    </source>
</evidence>
<feature type="transmembrane region" description="Helical" evidence="1">
    <location>
        <begin position="411"/>
        <end position="434"/>
    </location>
</feature>
<name>A0A9Q9BIZ4_TREDN</name>
<dbReference type="RefSeq" id="WP_253700572.1">
    <property type="nucleotide sequence ID" value="NZ_CP051522.1"/>
</dbReference>
<keyword evidence="1" id="KW-1133">Transmembrane helix</keyword>
<gene>
    <name evidence="2" type="ORF">E4N86_03905</name>
</gene>
<dbReference type="EMBL" id="CP051635">
    <property type="protein sequence ID" value="UTC99891.1"/>
    <property type="molecule type" value="Genomic_DNA"/>
</dbReference>
<accession>A0A9Q9BIZ4</accession>
<dbReference type="AlphaFoldDB" id="A0A9Q9BIZ4"/>
<reference evidence="2" key="1">
    <citation type="submission" date="2020-04" db="EMBL/GenBank/DDBJ databases">
        <title>Comparative genomics of oral phylogroup-2 Treponema strains.</title>
        <authorList>
            <person name="Zeng H."/>
            <person name="Chan Y.K."/>
            <person name="Watt R.M."/>
        </authorList>
    </citation>
    <scope>NUCLEOTIDE SEQUENCE</scope>
    <source>
        <strain evidence="2">OMZ 905</strain>
    </source>
</reference>
<keyword evidence="1" id="KW-0812">Transmembrane</keyword>
<dbReference type="SUPFAM" id="SSF52540">
    <property type="entry name" value="P-loop containing nucleoside triphosphate hydrolases"/>
    <property type="match status" value="1"/>
</dbReference>
<evidence type="ECO:0000313" key="3">
    <source>
        <dbReference type="Proteomes" id="UP001056981"/>
    </source>
</evidence>
<dbReference type="Proteomes" id="UP001056981">
    <property type="component" value="Chromosome"/>
</dbReference>
<sequence>MTEIITCTGYGTTGSSAVTNIIEEFETIKSLSAEFECTFLHEVDGIRDLENALREGHRLKCDLAIKRFLRLADVLNKQRPFKKYFNGNFLRHSESFIDSICIAQWRGNWHRGTDTIKLSKEDLLYYNLAKQVFLNEYSYSRYSLFEPNTWHPTYHKRNKSYYAHFTDAFYHKVQEYVAKLIAEITFHINSKKILIDQFFPASDISAYFNYAPATKVIIVDRDPRDMYVLNKSSWGEPYIPSDDVDTFIRWYRGIRFSQQKERQNQNVLLLHFEDLIFNYEASLTELKHFLNFNDKDHVEKLKCFDPAQSIKNTYKFRNYPQWKDDVLKIEHELPEYCYHFPDEFTNNNANNIDTNKPMEAFVKSADAVQSKKNLPLKYNHKLPVFLFGITNFGEAFESLAHRNTLKTKIKGLIKCGVFLCSFLFEYMYSVFIYCKYKKR</sequence>
<protein>
    <submittedName>
        <fullName evidence="2">Sulfotransferase</fullName>
    </submittedName>
</protein>
<proteinExistence type="predicted"/>
<dbReference type="Gene3D" id="3.40.50.300">
    <property type="entry name" value="P-loop containing nucleotide triphosphate hydrolases"/>
    <property type="match status" value="1"/>
</dbReference>
<organism evidence="2 3">
    <name type="scientific">Treponema denticola</name>
    <dbReference type="NCBI Taxonomy" id="158"/>
    <lineage>
        <taxon>Bacteria</taxon>
        <taxon>Pseudomonadati</taxon>
        <taxon>Spirochaetota</taxon>
        <taxon>Spirochaetia</taxon>
        <taxon>Spirochaetales</taxon>
        <taxon>Treponemataceae</taxon>
        <taxon>Treponema</taxon>
    </lineage>
</organism>
<evidence type="ECO:0000313" key="2">
    <source>
        <dbReference type="EMBL" id="UTC99891.1"/>
    </source>
</evidence>
<keyword evidence="1" id="KW-0472">Membrane</keyword>